<reference evidence="2" key="1">
    <citation type="journal article" date="2022" name="Mol. Ecol. Resour.">
        <title>The genomes of chicory, endive, great burdock and yacon provide insights into Asteraceae palaeo-polyploidization history and plant inulin production.</title>
        <authorList>
            <person name="Fan W."/>
            <person name="Wang S."/>
            <person name="Wang H."/>
            <person name="Wang A."/>
            <person name="Jiang F."/>
            <person name="Liu H."/>
            <person name="Zhao H."/>
            <person name="Xu D."/>
            <person name="Zhang Y."/>
        </authorList>
    </citation>
    <scope>NUCLEOTIDE SEQUENCE [LARGE SCALE GENOMIC DNA]</scope>
    <source>
        <strain evidence="2">cv. Yunnan</strain>
    </source>
</reference>
<dbReference type="EMBL" id="CM042031">
    <property type="protein sequence ID" value="KAI3785011.1"/>
    <property type="molecule type" value="Genomic_DNA"/>
</dbReference>
<dbReference type="Proteomes" id="UP001056120">
    <property type="component" value="Linkage Group LG14"/>
</dbReference>
<keyword evidence="2" id="KW-1185">Reference proteome</keyword>
<protein>
    <submittedName>
        <fullName evidence="1">Uncharacterized protein</fullName>
    </submittedName>
</protein>
<proteinExistence type="predicted"/>
<sequence length="86" mass="9348">MKMASPSFDPGVSADLAGTTNHHPEKRTMIRKNEPPTDLNPFGCRLNAGFGPERSEDAESGRDLKDEVDSSRDPSWSDGIDNETTG</sequence>
<accession>A0ACB9GPK3</accession>
<comment type="caution">
    <text evidence="1">The sequence shown here is derived from an EMBL/GenBank/DDBJ whole genome shotgun (WGS) entry which is preliminary data.</text>
</comment>
<evidence type="ECO:0000313" key="2">
    <source>
        <dbReference type="Proteomes" id="UP001056120"/>
    </source>
</evidence>
<evidence type="ECO:0000313" key="1">
    <source>
        <dbReference type="EMBL" id="KAI3785011.1"/>
    </source>
</evidence>
<reference evidence="1 2" key="2">
    <citation type="journal article" date="2022" name="Mol. Ecol. Resour.">
        <title>The genomes of chicory, endive, great burdock and yacon provide insights into Asteraceae paleo-polyploidization history and plant inulin production.</title>
        <authorList>
            <person name="Fan W."/>
            <person name="Wang S."/>
            <person name="Wang H."/>
            <person name="Wang A."/>
            <person name="Jiang F."/>
            <person name="Liu H."/>
            <person name="Zhao H."/>
            <person name="Xu D."/>
            <person name="Zhang Y."/>
        </authorList>
    </citation>
    <scope>NUCLEOTIDE SEQUENCE [LARGE SCALE GENOMIC DNA]</scope>
    <source>
        <strain evidence="2">cv. Yunnan</strain>
        <tissue evidence="1">Leaves</tissue>
    </source>
</reference>
<gene>
    <name evidence="1" type="ORF">L1987_44119</name>
</gene>
<organism evidence="1 2">
    <name type="scientific">Smallanthus sonchifolius</name>
    <dbReference type="NCBI Taxonomy" id="185202"/>
    <lineage>
        <taxon>Eukaryota</taxon>
        <taxon>Viridiplantae</taxon>
        <taxon>Streptophyta</taxon>
        <taxon>Embryophyta</taxon>
        <taxon>Tracheophyta</taxon>
        <taxon>Spermatophyta</taxon>
        <taxon>Magnoliopsida</taxon>
        <taxon>eudicotyledons</taxon>
        <taxon>Gunneridae</taxon>
        <taxon>Pentapetalae</taxon>
        <taxon>asterids</taxon>
        <taxon>campanulids</taxon>
        <taxon>Asterales</taxon>
        <taxon>Asteraceae</taxon>
        <taxon>Asteroideae</taxon>
        <taxon>Heliantheae alliance</taxon>
        <taxon>Millerieae</taxon>
        <taxon>Smallanthus</taxon>
    </lineage>
</organism>
<name>A0ACB9GPK3_9ASTR</name>